<dbReference type="GO" id="GO:0008270">
    <property type="term" value="F:zinc ion binding"/>
    <property type="evidence" value="ECO:0007669"/>
    <property type="project" value="UniProtKB-KW"/>
</dbReference>
<sequence length="349" mass="39787">MKRRKFLQHSVTLGAAALFTAPFNIIHAQSKKGELIGHGDFRYRVNRDWGRLDRAAHPVKDCHEMVMDSKKRLIMLTNETKNNILIYDKSGKLLDSWGHRFPGGHGLTLHNENGEEFLYITDIDLGEVYKTTLTGEVLLTIRHPKTIGQYDACDKFMPTETCIGPTGDIYVADGYGSQFVLQYSPQGEFIRKFGGNSYQPDKFKQVHGIALDTRDPNNPVLLCTDRMKNCFKRFSLDGQYLDSIHLPGAYMSRPVIDGDMVYSGVCFSALQHYMLTYNSGFVTILDKHNKVVSNPGGTRPRYKQGELELMVQDKPIFKHCHDVCVDDDKNLYICQWNADGVYPYKLERV</sequence>
<dbReference type="InterPro" id="IPR050952">
    <property type="entry name" value="TRIM-NHL_E3_ligases"/>
</dbReference>
<dbReference type="InterPro" id="IPR011042">
    <property type="entry name" value="6-blade_b-propeller_TolB-like"/>
</dbReference>
<organism evidence="1 2">
    <name type="scientific">Candidatus Pseudobacter hemicellulosilyticus</name>
    <dbReference type="NCBI Taxonomy" id="3121375"/>
    <lineage>
        <taxon>Bacteria</taxon>
        <taxon>Pseudomonadati</taxon>
        <taxon>Bacteroidota</taxon>
        <taxon>Chitinophagia</taxon>
        <taxon>Chitinophagales</taxon>
        <taxon>Chitinophagaceae</taxon>
        <taxon>Pseudobacter</taxon>
    </lineage>
</organism>
<dbReference type="PANTHER" id="PTHR24104">
    <property type="entry name" value="E3 UBIQUITIN-PROTEIN LIGASE NHLRC1-RELATED"/>
    <property type="match status" value="1"/>
</dbReference>
<accession>A0AAJ5WX43</accession>
<proteinExistence type="predicted"/>
<name>A0AAJ5WX43_9BACT</name>
<evidence type="ECO:0000313" key="2">
    <source>
        <dbReference type="Proteomes" id="UP001220610"/>
    </source>
</evidence>
<reference evidence="1" key="1">
    <citation type="submission" date="2023-03" db="EMBL/GenBank/DDBJ databases">
        <title>Andean soil-derived lignocellulolytic bacterial consortium as a source of novel taxa and putative plastic-active enzymes.</title>
        <authorList>
            <person name="Diaz-Garcia L."/>
            <person name="Chuvochina M."/>
            <person name="Feuerriegel G."/>
            <person name="Bunk B."/>
            <person name="Sproer C."/>
            <person name="Streit W.R."/>
            <person name="Rodriguez L.M."/>
            <person name="Overmann J."/>
            <person name="Jimenez D.J."/>
        </authorList>
    </citation>
    <scope>NUCLEOTIDE SEQUENCE</scope>
    <source>
        <strain evidence="1">MAG 7</strain>
    </source>
</reference>
<dbReference type="Gene3D" id="2.120.10.30">
    <property type="entry name" value="TolB, C-terminal domain"/>
    <property type="match status" value="1"/>
</dbReference>
<dbReference type="PANTHER" id="PTHR24104:SF25">
    <property type="entry name" value="PROTEIN LIN-41"/>
    <property type="match status" value="1"/>
</dbReference>
<dbReference type="Proteomes" id="UP001220610">
    <property type="component" value="Chromosome"/>
</dbReference>
<dbReference type="AlphaFoldDB" id="A0AAJ5WX43"/>
<protein>
    <submittedName>
        <fullName evidence="1">6-bladed beta-propeller</fullName>
    </submittedName>
</protein>
<dbReference type="SUPFAM" id="SSF101898">
    <property type="entry name" value="NHL repeat"/>
    <property type="match status" value="1"/>
</dbReference>
<dbReference type="EMBL" id="CP119311">
    <property type="protein sequence ID" value="WEK38157.1"/>
    <property type="molecule type" value="Genomic_DNA"/>
</dbReference>
<gene>
    <name evidence="1" type="ORF">P0Y53_11685</name>
</gene>
<evidence type="ECO:0000313" key="1">
    <source>
        <dbReference type="EMBL" id="WEK38157.1"/>
    </source>
</evidence>